<keyword evidence="2" id="KW-1185">Reference proteome</keyword>
<evidence type="ECO:0000313" key="1">
    <source>
        <dbReference type="EMBL" id="KIO00215.1"/>
    </source>
</evidence>
<dbReference type="Proteomes" id="UP000054217">
    <property type="component" value="Unassembled WGS sequence"/>
</dbReference>
<reference evidence="1 2" key="1">
    <citation type="submission" date="2014-04" db="EMBL/GenBank/DDBJ databases">
        <authorList>
            <consortium name="DOE Joint Genome Institute"/>
            <person name="Kuo A."/>
            <person name="Kohler A."/>
            <person name="Costa M.D."/>
            <person name="Nagy L.G."/>
            <person name="Floudas D."/>
            <person name="Copeland A."/>
            <person name="Barry K.W."/>
            <person name="Cichocki N."/>
            <person name="Veneault-Fourrey C."/>
            <person name="LaButti K."/>
            <person name="Lindquist E.A."/>
            <person name="Lipzen A."/>
            <person name="Lundell T."/>
            <person name="Morin E."/>
            <person name="Murat C."/>
            <person name="Sun H."/>
            <person name="Tunlid A."/>
            <person name="Henrissat B."/>
            <person name="Grigoriev I.V."/>
            <person name="Hibbett D.S."/>
            <person name="Martin F."/>
            <person name="Nordberg H.P."/>
            <person name="Cantor M.N."/>
            <person name="Hua S.X."/>
        </authorList>
    </citation>
    <scope>NUCLEOTIDE SEQUENCE [LARGE SCALE GENOMIC DNA]</scope>
    <source>
        <strain evidence="1 2">Marx 270</strain>
    </source>
</reference>
<reference evidence="2" key="2">
    <citation type="submission" date="2015-01" db="EMBL/GenBank/DDBJ databases">
        <title>Evolutionary Origins and Diversification of the Mycorrhizal Mutualists.</title>
        <authorList>
            <consortium name="DOE Joint Genome Institute"/>
            <consortium name="Mycorrhizal Genomics Consortium"/>
            <person name="Kohler A."/>
            <person name="Kuo A."/>
            <person name="Nagy L.G."/>
            <person name="Floudas D."/>
            <person name="Copeland A."/>
            <person name="Barry K.W."/>
            <person name="Cichocki N."/>
            <person name="Veneault-Fourrey C."/>
            <person name="LaButti K."/>
            <person name="Lindquist E.A."/>
            <person name="Lipzen A."/>
            <person name="Lundell T."/>
            <person name="Morin E."/>
            <person name="Murat C."/>
            <person name="Riley R."/>
            <person name="Ohm R."/>
            <person name="Sun H."/>
            <person name="Tunlid A."/>
            <person name="Henrissat B."/>
            <person name="Grigoriev I.V."/>
            <person name="Hibbett D.S."/>
            <person name="Martin F."/>
        </authorList>
    </citation>
    <scope>NUCLEOTIDE SEQUENCE [LARGE SCALE GENOMIC DNA]</scope>
    <source>
        <strain evidence="2">Marx 270</strain>
    </source>
</reference>
<dbReference type="AlphaFoldDB" id="A0A0C3NGN6"/>
<name>A0A0C3NGN6_PISTI</name>
<dbReference type="OrthoDB" id="3192156at2759"/>
<protein>
    <submittedName>
        <fullName evidence="1">Uncharacterized protein</fullName>
    </submittedName>
</protein>
<sequence>MVLQPIAAVYQYILAPVAPFAWFGLKTSTLDLLATVRLCLALRQIRESLRREYLRCASGKKLEDAVAAVENRSFVRDALTTLVVVYGGEAMICPYISVSASFMLSGATPLLCVVTQALVESIPASMIPIPSFNTELPFSIFDAYNRAFLLCSIVPPVVLSSPAAGASGSPWALVLSSLVLANGGFFLANLFSLLQPTPLAVSTPPELLPYGWTATDLWSAPLVAALYATLTHTQPFWADVHAVLVGLVGGAVDAEGLAKVEPLDAETARAACALVLTGLFVARTARTFGVSFKNGIAEKIKTN</sequence>
<accession>A0A0C3NGN6</accession>
<dbReference type="InParanoid" id="A0A0C3NGN6"/>
<dbReference type="HOGENOM" id="CLU_850445_0_0_1"/>
<evidence type="ECO:0000313" key="2">
    <source>
        <dbReference type="Proteomes" id="UP000054217"/>
    </source>
</evidence>
<gene>
    <name evidence="1" type="ORF">M404DRAFT_772179</name>
</gene>
<proteinExistence type="predicted"/>
<organism evidence="1 2">
    <name type="scientific">Pisolithus tinctorius Marx 270</name>
    <dbReference type="NCBI Taxonomy" id="870435"/>
    <lineage>
        <taxon>Eukaryota</taxon>
        <taxon>Fungi</taxon>
        <taxon>Dikarya</taxon>
        <taxon>Basidiomycota</taxon>
        <taxon>Agaricomycotina</taxon>
        <taxon>Agaricomycetes</taxon>
        <taxon>Agaricomycetidae</taxon>
        <taxon>Boletales</taxon>
        <taxon>Sclerodermatineae</taxon>
        <taxon>Pisolithaceae</taxon>
        <taxon>Pisolithus</taxon>
    </lineage>
</organism>
<dbReference type="EMBL" id="KN831998">
    <property type="protein sequence ID" value="KIO00215.1"/>
    <property type="molecule type" value="Genomic_DNA"/>
</dbReference>